<dbReference type="EMBL" id="JBEHCU010003229">
    <property type="protein sequence ID" value="KAL1402286.1"/>
    <property type="molecule type" value="Genomic_DNA"/>
</dbReference>
<comment type="caution">
    <text evidence="2">The sequence shown here is derived from an EMBL/GenBank/DDBJ whole genome shotgun (WGS) entry which is preliminary data.</text>
</comment>
<feature type="domain" description="CHK kinase-like" evidence="1">
    <location>
        <begin position="130"/>
        <end position="315"/>
    </location>
</feature>
<dbReference type="InterPro" id="IPR004119">
    <property type="entry name" value="EcKL"/>
</dbReference>
<dbReference type="Pfam" id="PF02958">
    <property type="entry name" value="EcKL"/>
    <property type="match status" value="2"/>
</dbReference>
<evidence type="ECO:0000259" key="1">
    <source>
        <dbReference type="SMART" id="SM00587"/>
    </source>
</evidence>
<dbReference type="PANTHER" id="PTHR11012">
    <property type="entry name" value="PROTEIN KINASE-LIKE DOMAIN-CONTAINING"/>
    <property type="match status" value="1"/>
</dbReference>
<gene>
    <name evidence="2" type="ORF">pipiens_001875</name>
</gene>
<reference evidence="2 3" key="1">
    <citation type="submission" date="2024-05" db="EMBL/GenBank/DDBJ databases">
        <title>Culex pipiens pipiens assembly and annotation.</title>
        <authorList>
            <person name="Alout H."/>
            <person name="Durand T."/>
        </authorList>
    </citation>
    <scope>NUCLEOTIDE SEQUENCE [LARGE SCALE GENOMIC DNA]</scope>
    <source>
        <strain evidence="2">HA-2024</strain>
        <tissue evidence="2">Whole body</tissue>
    </source>
</reference>
<dbReference type="InterPro" id="IPR011009">
    <property type="entry name" value="Kinase-like_dom_sf"/>
</dbReference>
<dbReference type="InterPro" id="IPR015897">
    <property type="entry name" value="CHK_kinase-like"/>
</dbReference>
<sequence length="773" mass="88084">MQSPPEIPAWLTDSFLQEIVRRAKNDPFATLCHRCKVRPGVQRGQNYSSVLYRTTVHYRGSGLRAREQAIDLMLKSESREVLLQDQTMFHTEMRMYGEVLPAMERALEGAGEAISVPRLIYSAEKPLRMIVMEDLSPAGWAIADQVDTYEEAVPAIRALAKFHAASFVLNQGNTDLSIIKNNFVDFAGQFMQLYCNFADVVCTWEGFSHIGSKLQALKSTFLDKLKRVYVPNRGACNPYNVLNHGDFHAGNLLHKTKNGKITETAMIDFQLCHWGSPAIDLLYVLYLVVSRDVMNAHRDRLVREYHQCFVEYLSGLGHQGWVPSLKDLHSELQKKAFLELFIEAILQQFRTVNVNQVALEEFVAGRVPGAGINNERYRERMSSSVQTPSWFTTEFVQSIIRNHESDPSITITQPCILEPGTKAGDSFSGALYRTKVHYRSERHPNQELSTSWMLKSESSDALNTAPTLFNTEHRMYTEVLPAMQRELEGIGEALSVPGLIYSSESPRLIVMEDLSFSGWTRMDEICRFEDALPAIRTISKFHAASFALNKKGMTLSNFTNRTSDSLLSMFRPMFSSYIDAVCSWDDFKDIRPRIQEFKASFADQYKQVYTPNPGPEGYNVLNHGDFHGKNLLHLLDDQRRVVKTAALDFQVCSWGSPAIDLIYFLYLVIHRDVLDNHRDQLLEEYHRHFVDCLTRLNFQGWIPTREDLQAELNRNVFFELFNDAVGAPFRTVDFGAVSLEDFLAGRVPNVGLSNAGYRRNVRANLTRLVARGF</sequence>
<accession>A0ABD1DRR6</accession>
<dbReference type="SMART" id="SM00587">
    <property type="entry name" value="CHK"/>
    <property type="match status" value="2"/>
</dbReference>
<dbReference type="Gene3D" id="3.90.1200.10">
    <property type="match status" value="2"/>
</dbReference>
<dbReference type="PANTHER" id="PTHR11012:SF12">
    <property type="entry name" value="CHK KINASE-LIKE DOMAIN-CONTAINING PROTEIN-RELATED"/>
    <property type="match status" value="1"/>
</dbReference>
<dbReference type="AlphaFoldDB" id="A0ABD1DRR6"/>
<protein>
    <recommendedName>
        <fullName evidence="1">CHK kinase-like domain-containing protein</fullName>
    </recommendedName>
</protein>
<name>A0ABD1DRR6_CULPP</name>
<evidence type="ECO:0000313" key="3">
    <source>
        <dbReference type="Proteomes" id="UP001562425"/>
    </source>
</evidence>
<keyword evidence="3" id="KW-1185">Reference proteome</keyword>
<evidence type="ECO:0000313" key="2">
    <source>
        <dbReference type="EMBL" id="KAL1402286.1"/>
    </source>
</evidence>
<proteinExistence type="predicted"/>
<dbReference type="Proteomes" id="UP001562425">
    <property type="component" value="Unassembled WGS sequence"/>
</dbReference>
<dbReference type="SUPFAM" id="SSF56112">
    <property type="entry name" value="Protein kinase-like (PK-like)"/>
    <property type="match status" value="2"/>
</dbReference>
<feature type="domain" description="CHK kinase-like" evidence="1">
    <location>
        <begin position="509"/>
        <end position="695"/>
    </location>
</feature>
<organism evidence="2 3">
    <name type="scientific">Culex pipiens pipiens</name>
    <name type="common">Northern house mosquito</name>
    <dbReference type="NCBI Taxonomy" id="38569"/>
    <lineage>
        <taxon>Eukaryota</taxon>
        <taxon>Metazoa</taxon>
        <taxon>Ecdysozoa</taxon>
        <taxon>Arthropoda</taxon>
        <taxon>Hexapoda</taxon>
        <taxon>Insecta</taxon>
        <taxon>Pterygota</taxon>
        <taxon>Neoptera</taxon>
        <taxon>Endopterygota</taxon>
        <taxon>Diptera</taxon>
        <taxon>Nematocera</taxon>
        <taxon>Culicoidea</taxon>
        <taxon>Culicidae</taxon>
        <taxon>Culicinae</taxon>
        <taxon>Culicini</taxon>
        <taxon>Culex</taxon>
        <taxon>Culex</taxon>
    </lineage>
</organism>